<dbReference type="PROSITE" id="PS50943">
    <property type="entry name" value="HTH_CROC1"/>
    <property type="match status" value="1"/>
</dbReference>
<dbReference type="RefSeq" id="WP_182950811.1">
    <property type="nucleotide sequence ID" value="NZ_JABEQK010000013.1"/>
</dbReference>
<dbReference type="InterPro" id="IPR010982">
    <property type="entry name" value="Lambda_DNA-bd_dom_sf"/>
</dbReference>
<dbReference type="SUPFAM" id="SSF47413">
    <property type="entry name" value="lambda repressor-like DNA-binding domains"/>
    <property type="match status" value="1"/>
</dbReference>
<dbReference type="Gene3D" id="1.10.260.40">
    <property type="entry name" value="lambda repressor-like DNA-binding domains"/>
    <property type="match status" value="1"/>
</dbReference>
<name>A0A7W4KFZ4_9PROT</name>
<organism evidence="3 4">
    <name type="scientific">Gluconacetobacter takamatsuzukensis</name>
    <dbReference type="NCBI Taxonomy" id="1286190"/>
    <lineage>
        <taxon>Bacteria</taxon>
        <taxon>Pseudomonadati</taxon>
        <taxon>Pseudomonadota</taxon>
        <taxon>Alphaproteobacteria</taxon>
        <taxon>Acetobacterales</taxon>
        <taxon>Acetobacteraceae</taxon>
        <taxon>Gluconacetobacter</taxon>
    </lineage>
</organism>
<gene>
    <name evidence="3" type="ORF">HLH27_14820</name>
</gene>
<dbReference type="EMBL" id="JABEQK010000013">
    <property type="protein sequence ID" value="MBB2206277.1"/>
    <property type="molecule type" value="Genomic_DNA"/>
</dbReference>
<keyword evidence="1" id="KW-0238">DNA-binding</keyword>
<dbReference type="PANTHER" id="PTHR46797">
    <property type="entry name" value="HTH-TYPE TRANSCRIPTIONAL REGULATOR"/>
    <property type="match status" value="1"/>
</dbReference>
<dbReference type="InterPro" id="IPR001387">
    <property type="entry name" value="Cro/C1-type_HTH"/>
</dbReference>
<dbReference type="CDD" id="cd02209">
    <property type="entry name" value="cupin_XRE_C"/>
    <property type="match status" value="1"/>
</dbReference>
<dbReference type="PANTHER" id="PTHR46797:SF2">
    <property type="entry name" value="TRANSCRIPTIONAL REGULATOR"/>
    <property type="match status" value="1"/>
</dbReference>
<dbReference type="InterPro" id="IPR013096">
    <property type="entry name" value="Cupin_2"/>
</dbReference>
<dbReference type="Pfam" id="PF01381">
    <property type="entry name" value="HTH_3"/>
    <property type="match status" value="1"/>
</dbReference>
<dbReference type="GO" id="GO:0003700">
    <property type="term" value="F:DNA-binding transcription factor activity"/>
    <property type="evidence" value="ECO:0007669"/>
    <property type="project" value="TreeGrafter"/>
</dbReference>
<dbReference type="Pfam" id="PF07883">
    <property type="entry name" value="Cupin_2"/>
    <property type="match status" value="1"/>
</dbReference>
<comment type="caution">
    <text evidence="3">The sequence shown here is derived from an EMBL/GenBank/DDBJ whole genome shotgun (WGS) entry which is preliminary data.</text>
</comment>
<evidence type="ECO:0000313" key="4">
    <source>
        <dbReference type="Proteomes" id="UP000540556"/>
    </source>
</evidence>
<accession>A0A7W4KFZ4</accession>
<dbReference type="SMART" id="SM00530">
    <property type="entry name" value="HTH_XRE"/>
    <property type="match status" value="1"/>
</dbReference>
<dbReference type="GO" id="GO:0003677">
    <property type="term" value="F:DNA binding"/>
    <property type="evidence" value="ECO:0007669"/>
    <property type="project" value="UniProtKB-KW"/>
</dbReference>
<dbReference type="SUPFAM" id="SSF51182">
    <property type="entry name" value="RmlC-like cupins"/>
    <property type="match status" value="1"/>
</dbReference>
<feature type="domain" description="HTH cro/C1-type" evidence="2">
    <location>
        <begin position="12"/>
        <end position="66"/>
    </location>
</feature>
<dbReference type="GO" id="GO:0005829">
    <property type="term" value="C:cytosol"/>
    <property type="evidence" value="ECO:0007669"/>
    <property type="project" value="TreeGrafter"/>
</dbReference>
<reference evidence="3 4" key="1">
    <citation type="submission" date="2020-04" db="EMBL/GenBank/DDBJ databases">
        <title>Description of novel Gluconacetobacter.</title>
        <authorList>
            <person name="Sombolestani A."/>
        </authorList>
    </citation>
    <scope>NUCLEOTIDE SEQUENCE [LARGE SCALE GENOMIC DNA]</scope>
    <source>
        <strain evidence="3 4">LMG 27800</strain>
    </source>
</reference>
<dbReference type="AlphaFoldDB" id="A0A7W4KFZ4"/>
<sequence>MENPDGGLGRHLRQRRKALGLSLQRIADGAGISVGHLSQIERGLSSPSVRDLVRIAEMLHASASDFLDPSGAADPIMVRRTRRPPVALGNGIAKRLLTPQDEAPLKMFMVTLAPDSTTGDALYTHEGIEAGLVLEGRIMLVVEERDMLLEAGDSFRFASPRPHRFMNAHDGESRVLWVNCALPAGGPG</sequence>
<evidence type="ECO:0000313" key="3">
    <source>
        <dbReference type="EMBL" id="MBB2206277.1"/>
    </source>
</evidence>
<proteinExistence type="predicted"/>
<dbReference type="InterPro" id="IPR011051">
    <property type="entry name" value="RmlC_Cupin_sf"/>
</dbReference>
<protein>
    <submittedName>
        <fullName evidence="3">Helix-turn-helix domain-containing protein</fullName>
    </submittedName>
</protein>
<dbReference type="CDD" id="cd00093">
    <property type="entry name" value="HTH_XRE"/>
    <property type="match status" value="1"/>
</dbReference>
<evidence type="ECO:0000259" key="2">
    <source>
        <dbReference type="PROSITE" id="PS50943"/>
    </source>
</evidence>
<dbReference type="InterPro" id="IPR014710">
    <property type="entry name" value="RmlC-like_jellyroll"/>
</dbReference>
<dbReference type="InterPro" id="IPR050807">
    <property type="entry name" value="TransReg_Diox_bact_type"/>
</dbReference>
<keyword evidence="4" id="KW-1185">Reference proteome</keyword>
<dbReference type="Gene3D" id="2.60.120.10">
    <property type="entry name" value="Jelly Rolls"/>
    <property type="match status" value="1"/>
</dbReference>
<evidence type="ECO:0000256" key="1">
    <source>
        <dbReference type="ARBA" id="ARBA00023125"/>
    </source>
</evidence>
<dbReference type="Proteomes" id="UP000540556">
    <property type="component" value="Unassembled WGS sequence"/>
</dbReference>